<evidence type="ECO:0000313" key="2">
    <source>
        <dbReference type="EMBL" id="KAA3487962.1"/>
    </source>
</evidence>
<keyword evidence="3" id="KW-1185">Reference proteome</keyword>
<evidence type="ECO:0000313" key="3">
    <source>
        <dbReference type="Proteomes" id="UP000325315"/>
    </source>
</evidence>
<dbReference type="Pfam" id="PF25597">
    <property type="entry name" value="SH3_retrovirus"/>
    <property type="match status" value="1"/>
</dbReference>
<dbReference type="EMBL" id="SMMG02000001">
    <property type="protein sequence ID" value="KAA3487962.1"/>
    <property type="molecule type" value="Genomic_DNA"/>
</dbReference>
<evidence type="ECO:0000259" key="1">
    <source>
        <dbReference type="Pfam" id="PF25597"/>
    </source>
</evidence>
<dbReference type="Proteomes" id="UP000325315">
    <property type="component" value="Unassembled WGS sequence"/>
</dbReference>
<dbReference type="InterPro" id="IPR057670">
    <property type="entry name" value="SH3_retrovirus"/>
</dbReference>
<dbReference type="AlphaFoldDB" id="A0A5B6X4A6"/>
<dbReference type="PANTHER" id="PTHR42648">
    <property type="entry name" value="TRANSPOSASE, PUTATIVE-RELATED"/>
    <property type="match status" value="1"/>
</dbReference>
<dbReference type="OrthoDB" id="1002641at2759"/>
<gene>
    <name evidence="2" type="ORF">EPI10_031753</name>
</gene>
<organism evidence="2 3">
    <name type="scientific">Gossypium australe</name>
    <dbReference type="NCBI Taxonomy" id="47621"/>
    <lineage>
        <taxon>Eukaryota</taxon>
        <taxon>Viridiplantae</taxon>
        <taxon>Streptophyta</taxon>
        <taxon>Embryophyta</taxon>
        <taxon>Tracheophyta</taxon>
        <taxon>Spermatophyta</taxon>
        <taxon>Magnoliopsida</taxon>
        <taxon>eudicotyledons</taxon>
        <taxon>Gunneridae</taxon>
        <taxon>Pentapetalae</taxon>
        <taxon>rosids</taxon>
        <taxon>malvids</taxon>
        <taxon>Malvales</taxon>
        <taxon>Malvaceae</taxon>
        <taxon>Malvoideae</taxon>
        <taxon>Gossypium</taxon>
    </lineage>
</organism>
<reference evidence="3" key="1">
    <citation type="journal article" date="2019" name="Plant Biotechnol. J.">
        <title>Genome sequencing of the Australian wild diploid species Gossypium australe highlights disease resistance and delayed gland morphogenesis.</title>
        <authorList>
            <person name="Cai Y."/>
            <person name="Cai X."/>
            <person name="Wang Q."/>
            <person name="Wang P."/>
            <person name="Zhang Y."/>
            <person name="Cai C."/>
            <person name="Xu Y."/>
            <person name="Wang K."/>
            <person name="Zhou Z."/>
            <person name="Wang C."/>
            <person name="Geng S."/>
            <person name="Li B."/>
            <person name="Dong Q."/>
            <person name="Hou Y."/>
            <person name="Wang H."/>
            <person name="Ai P."/>
            <person name="Liu Z."/>
            <person name="Yi F."/>
            <person name="Sun M."/>
            <person name="An G."/>
            <person name="Cheng J."/>
            <person name="Zhang Y."/>
            <person name="Shi Q."/>
            <person name="Xie Y."/>
            <person name="Shi X."/>
            <person name="Chang Y."/>
            <person name="Huang F."/>
            <person name="Chen Y."/>
            <person name="Hong S."/>
            <person name="Mi L."/>
            <person name="Sun Q."/>
            <person name="Zhang L."/>
            <person name="Zhou B."/>
            <person name="Peng R."/>
            <person name="Zhang X."/>
            <person name="Liu F."/>
        </authorList>
    </citation>
    <scope>NUCLEOTIDE SEQUENCE [LARGE SCALE GENOMIC DNA]</scope>
    <source>
        <strain evidence="3">cv. PA1801</strain>
    </source>
</reference>
<feature type="domain" description="Retroviral polymerase SH3-like" evidence="1">
    <location>
        <begin position="32"/>
        <end position="86"/>
    </location>
</feature>
<dbReference type="PANTHER" id="PTHR42648:SF18">
    <property type="entry name" value="RETROTRANSPOSON, UNCLASSIFIED-LIKE PROTEIN"/>
    <property type="match status" value="1"/>
</dbReference>
<proteinExistence type="predicted"/>
<protein>
    <submittedName>
        <fullName evidence="2">Pleiotropic drug resistance protein 3-like</fullName>
    </submittedName>
</protein>
<accession>A0A5B6X4A6</accession>
<name>A0A5B6X4A6_9ROSI</name>
<comment type="caution">
    <text evidence="2">The sequence shown here is derived from an EMBL/GenBank/DDBJ whole genome shotgun (WGS) entry which is preliminary data.</text>
</comment>
<dbReference type="InterPro" id="IPR039537">
    <property type="entry name" value="Retrotran_Ty1/copia-like"/>
</dbReference>
<sequence length="98" mass="11439">MVLPTKTVEKKTPFEAWYGFKPSVSHLKVFGCTCFVHVLEEKRSKLESRSQPGRFVGYSNVKKGYKIYNSFTKKVIISRDVKFDKKNLELDCSRVWDV</sequence>